<evidence type="ECO:0000313" key="2">
    <source>
        <dbReference type="EMBL" id="KMO24793.1"/>
    </source>
</evidence>
<dbReference type="PATRIC" id="fig|270351.6.peg.5785"/>
<dbReference type="EMBL" id="LABX01000454">
    <property type="protein sequence ID" value="KMO24793.1"/>
    <property type="molecule type" value="Genomic_DNA"/>
</dbReference>
<dbReference type="InterPro" id="IPR016193">
    <property type="entry name" value="Cytidine_deaminase-like"/>
</dbReference>
<dbReference type="PANTHER" id="PTHR11079:SF161">
    <property type="entry name" value="CMP_DCMP-TYPE DEAMINASE DOMAIN-CONTAINING PROTEIN"/>
    <property type="match status" value="1"/>
</dbReference>
<proteinExistence type="predicted"/>
<dbReference type="GO" id="GO:0006152">
    <property type="term" value="P:purine nucleoside catabolic process"/>
    <property type="evidence" value="ECO:0007669"/>
    <property type="project" value="TreeGrafter"/>
</dbReference>
<dbReference type="GO" id="GO:0047974">
    <property type="term" value="F:guanosine deaminase activity"/>
    <property type="evidence" value="ECO:0007669"/>
    <property type="project" value="TreeGrafter"/>
</dbReference>
<dbReference type="AlphaFoldDB" id="A0A0J6RTT5"/>
<dbReference type="CDD" id="cd01285">
    <property type="entry name" value="nucleoside_deaminase"/>
    <property type="match status" value="1"/>
</dbReference>
<evidence type="ECO:0000313" key="3">
    <source>
        <dbReference type="Proteomes" id="UP000035929"/>
    </source>
</evidence>
<dbReference type="PROSITE" id="PS51747">
    <property type="entry name" value="CYT_DCMP_DEAMINASES_2"/>
    <property type="match status" value="1"/>
</dbReference>
<dbReference type="Pfam" id="PF00383">
    <property type="entry name" value="dCMP_cyt_deam_1"/>
    <property type="match status" value="1"/>
</dbReference>
<protein>
    <submittedName>
        <fullName evidence="2">dCMP deaminase</fullName>
    </submittedName>
</protein>
<dbReference type="Gene3D" id="3.40.140.10">
    <property type="entry name" value="Cytidine Deaminase, domain 2"/>
    <property type="match status" value="1"/>
</dbReference>
<organism evidence="2 3">
    <name type="scientific">Methylobacterium aquaticum</name>
    <dbReference type="NCBI Taxonomy" id="270351"/>
    <lineage>
        <taxon>Bacteria</taxon>
        <taxon>Pseudomonadati</taxon>
        <taxon>Pseudomonadota</taxon>
        <taxon>Alphaproteobacteria</taxon>
        <taxon>Hyphomicrobiales</taxon>
        <taxon>Methylobacteriaceae</taxon>
        <taxon>Methylobacterium</taxon>
    </lineage>
</organism>
<dbReference type="SUPFAM" id="SSF53927">
    <property type="entry name" value="Cytidine deaminase-like"/>
    <property type="match status" value="1"/>
</dbReference>
<gene>
    <name evidence="2" type="ORF">VP06_33305</name>
</gene>
<sequence>MMTDDHQAFMARAIALSEHTSLVESAGGAFGCVIVQDGKILAEGANRVVAENDPTWHAEMAAIRNACKAEGNFKLRDATLYTSAEPCPMCMAAAYWAGIKAIYYASTNEDALRYGNFDDSMIYAEMKKPVDARSIPIRQIMRAEAIEVWKKYHDKADRVPY</sequence>
<evidence type="ECO:0000259" key="1">
    <source>
        <dbReference type="PROSITE" id="PS51747"/>
    </source>
</evidence>
<dbReference type="OrthoDB" id="9802676at2"/>
<accession>A0A0J6RTT5</accession>
<comment type="caution">
    <text evidence="2">The sequence shown here is derived from an EMBL/GenBank/DDBJ whole genome shotgun (WGS) entry which is preliminary data.</text>
</comment>
<name>A0A0J6RTT5_9HYPH</name>
<feature type="domain" description="CMP/dCMP-type deaminase" evidence="1">
    <location>
        <begin position="4"/>
        <end position="119"/>
    </location>
</feature>
<dbReference type="PANTHER" id="PTHR11079">
    <property type="entry name" value="CYTOSINE DEAMINASE FAMILY MEMBER"/>
    <property type="match status" value="1"/>
</dbReference>
<dbReference type="InterPro" id="IPR002125">
    <property type="entry name" value="CMP_dCMP_dom"/>
</dbReference>
<reference evidence="2 3" key="1">
    <citation type="submission" date="2015-03" db="EMBL/GenBank/DDBJ databases">
        <title>Genome sequencing of Methylobacterium aquaticum DSM16371 type strain.</title>
        <authorList>
            <person name="Chaudhry V."/>
            <person name="Patil P.B."/>
        </authorList>
    </citation>
    <scope>NUCLEOTIDE SEQUENCE [LARGE SCALE GENOMIC DNA]</scope>
    <source>
        <strain evidence="2 3">DSM 16371</strain>
    </source>
</reference>
<dbReference type="Proteomes" id="UP000035929">
    <property type="component" value="Unassembled WGS sequence"/>
</dbReference>